<reference evidence="2 3" key="1">
    <citation type="submission" date="2018-02" db="EMBL/GenBank/DDBJ databases">
        <title>Genomic Encyclopedia of Archaeal and Bacterial Type Strains, Phase II (KMG-II): from individual species to whole genera.</title>
        <authorList>
            <person name="Goeker M."/>
        </authorList>
    </citation>
    <scope>NUCLEOTIDE SEQUENCE [LARGE SCALE GENOMIC DNA]</scope>
    <source>
        <strain evidence="2 3">YU 961-1</strain>
    </source>
</reference>
<evidence type="ECO:0008006" key="4">
    <source>
        <dbReference type="Google" id="ProtNLM"/>
    </source>
</evidence>
<sequence length="1748" mass="180773">MAAWNELPAEGSSPSRCAELVDAAERLRGGAPELAVQFAARALTSAAVEAATVTRAQELLGTLLVKLGRHAEAVEPGLAALRAVTGGGQVDRAAVLRVALAACARVLGEPLTGCELLRPVLRATGTRPAGRALALGQFVACAAHVGNRDDLEDALAEADRLFAADGDTGQDGRRLERSLLCVRAASYHRRHGDTEAAAESAREGLALLNRMSDAEAEGGLARSRLVLELVCALLDDGDLDEAGRVAAVALGEPVRATSALALGRLRLAIATRVLLPSGRAESGRILLTEVVRVAERHHLDSLLTDAWTFLAHAEEEADHPVEALHALRSARAAEYRYLRAAQSAKSLLVAEVGAVHDPATAVAALRNAVRPVTAVPAKTRPTTPTPAAEEQKPATATSAPLSRRATRGEDTAPSVRAVTDPGTEQDEEPRTTPLTGTAPATPSRPRNDSGAIARRAKRDSDSAATPAVPGTPASASARTRDSAVVSRRAERATGPEAPTRARTSASGATSRRVITEPAPDGETFAVTLVRVGPKGVAEPIEPEEPPLPVGGEVSLNALAIHVRALAPANAELLRSDRGEFAVLLPDTSLDTADRLATAIRETATEAQWLIDDHGQELTITTGTAAAPGTPDGPTTGIDALLAAARRAMAVPEQLTPAPAVLRRTDRLDRTPTTAKTVPLDPDTPTPQPTTPPPAPTTAATTPTAPSNSATGTHTAQTTPHAPTSTPTTDAAHAAAAPIALPGPATGAHAAPASPLTTDAATGTHAAPAAQTTPHASTPTPIADAARTAATPLSAPVAASGAHAAPVPRATSTPTSAPGAATGTHAAQATSHASTSTPIADAAQAAHTASALGAATGAHAVPAAQATSHASTSTPIADVAQAGHAASALGAATGAHAVPASRAASFASAPTAVDAMLATPVVTGAHDASASRATADAVPAAPMEPAIGAHTASASHTTSPASTSAPTTDAAAHAAGPDRGSGAFGHTGEHKRSHPAAPPGGDLADVAVPDTPTDAAPLGHADQPAHTATPGSAANFASGAHRIPAGETPGVFGPQANPESDGGRRTHRSGAFSREIDAAQVRRLTGGVRREKPVEPRPSGIEAILEGKETTASRELRDSGSWTRLTPEDSAPVWPQDSGSFRRPVPQADNAETTPDPSAPVGRRAARRAKAEEPVEKSTSDEPTAGAQAVLSRFGVTAEGGGRRRAPEDDDYYYDPNALVGTDLPSPPMLPAASLAPDSDLWSEDDTTPIPADTVRAQDSGLLPRIPAPALPLDQFFLNSQPQPPKPDDVPTPPDRPVPDPSQPTPTGPDPFQPEPDRPDPFRPDPPRSGPARLDSTRSGPLRPEPGGLDSFPSDPTRSDPFRSDSSQPDPFRPELGQLDPARFGPTRPDPAEPDPGHPEPTRPDPFRSDPTRSDPSRSGPAQPDPFRSDPTRSDPAQPGPGRSDPFQPDPFQPEPGQPDPFRPDPTRPDPDQPDPFQPDPFRPDPTRPDPDQPDPFQPDPFQPEPGQPDPFRPDPFQPEPGHPDPFRPDPFRSDPTTPGPLRPEVPEPPHRPEIPEPPLTPAIPDPHNPPLKRDTGSIGAGSVDSSASVAADRLASDFAARLRGLPRNSGVIDKAEDEFPEPVDLDRPALSADEPADRPALPARRRRSPGSPGSRRERTNPSGLADLLAEALVAFQATQSNQGWADEREPDPPRRPADGSTWATDARAAEPGERETRRADLSGLPTPPAGLRGRHRSSEWAPADLDHG</sequence>
<dbReference type="EMBL" id="PTIX01000004">
    <property type="protein sequence ID" value="PPK69007.1"/>
    <property type="molecule type" value="Genomic_DNA"/>
</dbReference>
<feature type="compositionally biased region" description="Basic and acidic residues" evidence="1">
    <location>
        <begin position="1481"/>
        <end position="1490"/>
    </location>
</feature>
<feature type="compositionally biased region" description="Low complexity" evidence="1">
    <location>
        <begin position="1580"/>
        <end position="1589"/>
    </location>
</feature>
<dbReference type="InterPro" id="IPR029787">
    <property type="entry name" value="Nucleotide_cyclase"/>
</dbReference>
<feature type="compositionally biased region" description="Pro residues" evidence="1">
    <location>
        <begin position="1281"/>
        <end position="1313"/>
    </location>
</feature>
<gene>
    <name evidence="2" type="ORF">CLV40_104255</name>
</gene>
<feature type="compositionally biased region" description="Low complexity" evidence="1">
    <location>
        <begin position="374"/>
        <end position="397"/>
    </location>
</feature>
<feature type="compositionally biased region" description="Pro residues" evidence="1">
    <location>
        <begin position="1555"/>
        <end position="1569"/>
    </location>
</feature>
<feature type="compositionally biased region" description="Low complexity" evidence="1">
    <location>
        <begin position="696"/>
        <end position="780"/>
    </location>
</feature>
<keyword evidence="3" id="KW-1185">Reference proteome</keyword>
<feature type="compositionally biased region" description="Basic and acidic residues" evidence="1">
    <location>
        <begin position="1314"/>
        <end position="1325"/>
    </location>
</feature>
<feature type="compositionally biased region" description="Basic and acidic residues" evidence="1">
    <location>
        <begin position="1544"/>
        <end position="1554"/>
    </location>
</feature>
<dbReference type="Gene3D" id="3.30.70.270">
    <property type="match status" value="1"/>
</dbReference>
<dbReference type="InterPro" id="IPR043128">
    <property type="entry name" value="Rev_trsase/Diguanyl_cyclase"/>
</dbReference>
<feature type="compositionally biased region" description="Basic and acidic residues" evidence="1">
    <location>
        <begin position="1104"/>
        <end position="1117"/>
    </location>
</feature>
<evidence type="ECO:0000313" key="3">
    <source>
        <dbReference type="Proteomes" id="UP000239203"/>
    </source>
</evidence>
<feature type="region of interest" description="Disordered" evidence="1">
    <location>
        <begin position="374"/>
        <end position="512"/>
    </location>
</feature>
<feature type="compositionally biased region" description="Low complexity" evidence="1">
    <location>
        <begin position="949"/>
        <end position="974"/>
    </location>
</feature>
<feature type="compositionally biased region" description="Basic and acidic residues" evidence="1">
    <location>
        <begin position="1168"/>
        <end position="1179"/>
    </location>
</feature>
<feature type="compositionally biased region" description="Basic and acidic residues" evidence="1">
    <location>
        <begin position="1685"/>
        <end position="1697"/>
    </location>
</feature>
<dbReference type="SUPFAM" id="SSF55073">
    <property type="entry name" value="Nucleotide cyclase"/>
    <property type="match status" value="1"/>
</dbReference>
<organism evidence="2 3">
    <name type="scientific">Actinokineospora auranticolor</name>
    <dbReference type="NCBI Taxonomy" id="155976"/>
    <lineage>
        <taxon>Bacteria</taxon>
        <taxon>Bacillati</taxon>
        <taxon>Actinomycetota</taxon>
        <taxon>Actinomycetes</taxon>
        <taxon>Pseudonocardiales</taxon>
        <taxon>Pseudonocardiaceae</taxon>
        <taxon>Actinokineospora</taxon>
    </lineage>
</organism>
<feature type="compositionally biased region" description="Low complexity" evidence="1">
    <location>
        <begin position="793"/>
        <end position="841"/>
    </location>
</feature>
<feature type="compositionally biased region" description="Basic and acidic residues" evidence="1">
    <location>
        <begin position="1461"/>
        <end position="1470"/>
    </location>
</feature>
<name>A0A2S6GUZ0_9PSEU</name>
<accession>A0A2S6GUZ0</accession>
<feature type="compositionally biased region" description="Basic and acidic residues" evidence="1">
    <location>
        <begin position="1394"/>
        <end position="1415"/>
    </location>
</feature>
<protein>
    <recommendedName>
        <fullName evidence="4">GGDEF domain-containing protein</fullName>
    </recommendedName>
</protein>
<feature type="region of interest" description="Disordered" evidence="1">
    <location>
        <begin position="1601"/>
        <end position="1748"/>
    </location>
</feature>
<dbReference type="Proteomes" id="UP000239203">
    <property type="component" value="Unassembled WGS sequence"/>
</dbReference>
<feature type="compositionally biased region" description="Pro residues" evidence="1">
    <location>
        <begin position="1447"/>
        <end position="1460"/>
    </location>
</feature>
<feature type="region of interest" description="Disordered" evidence="1">
    <location>
        <begin position="654"/>
        <end position="841"/>
    </location>
</feature>
<proteinExistence type="predicted"/>
<feature type="compositionally biased region" description="Basic and acidic residues" evidence="1">
    <location>
        <begin position="1707"/>
        <end position="1720"/>
    </location>
</feature>
<evidence type="ECO:0000313" key="2">
    <source>
        <dbReference type="EMBL" id="PPK69007.1"/>
    </source>
</evidence>
<evidence type="ECO:0000256" key="1">
    <source>
        <dbReference type="SAM" id="MobiDB-lite"/>
    </source>
</evidence>
<feature type="compositionally biased region" description="Pro residues" evidence="1">
    <location>
        <begin position="681"/>
        <end position="695"/>
    </location>
</feature>
<comment type="caution">
    <text evidence="2">The sequence shown here is derived from an EMBL/GenBank/DDBJ whole genome shotgun (WGS) entry which is preliminary data.</text>
</comment>
<feature type="compositionally biased region" description="Basic and acidic residues" evidence="1">
    <location>
        <begin position="1521"/>
        <end position="1532"/>
    </location>
</feature>
<feature type="compositionally biased region" description="Low complexity" evidence="1">
    <location>
        <begin position="431"/>
        <end position="441"/>
    </location>
</feature>
<dbReference type="OrthoDB" id="5165923at2"/>
<feature type="region of interest" description="Disordered" evidence="1">
    <location>
        <begin position="949"/>
        <end position="1589"/>
    </location>
</feature>
<feature type="compositionally biased region" description="Pro residues" evidence="1">
    <location>
        <begin position="1493"/>
        <end position="1520"/>
    </location>
</feature>
<dbReference type="RefSeq" id="WP_104478537.1">
    <property type="nucleotide sequence ID" value="NZ_CP154825.1"/>
</dbReference>